<feature type="compositionally biased region" description="Gly residues" evidence="2">
    <location>
        <begin position="173"/>
        <end position="187"/>
    </location>
</feature>
<reference evidence="3" key="1">
    <citation type="journal article" date="2021" name="Proc. Natl. Acad. Sci. U.S.A.">
        <title>Three genomes in the algal genus Volvox reveal the fate of a haploid sex-determining region after a transition to homothallism.</title>
        <authorList>
            <person name="Yamamoto K."/>
            <person name="Hamaji T."/>
            <person name="Kawai-Toyooka H."/>
            <person name="Matsuzaki R."/>
            <person name="Takahashi F."/>
            <person name="Nishimura Y."/>
            <person name="Kawachi M."/>
            <person name="Noguchi H."/>
            <person name="Minakuchi Y."/>
            <person name="Umen J.G."/>
            <person name="Toyoda A."/>
            <person name="Nozaki H."/>
        </authorList>
    </citation>
    <scope>NUCLEOTIDE SEQUENCE</scope>
    <source>
        <strain evidence="3">NIES-3786</strain>
    </source>
</reference>
<name>A0A8J4FCK1_9CHLO</name>
<dbReference type="PANTHER" id="PTHR22640:SF2">
    <property type="entry name" value="STRUCTURAL MAINTENANCE OF CHROMOSOMES FLEXIBLE HINGE DOMAIN-CONTAINING PROTEIN 1"/>
    <property type="match status" value="1"/>
</dbReference>
<sequence>CDYEALLRSNSWDLEMYEKDQEVVEDDLNGWTIIRISKLLPDKERVLRDLASLEQLAKKLEQVYHWFIYGFPEWLWDRMPADLTRNSRRPKGGLKIEMIMFSGADVLFQACLSPDSIPRGGGGSSSGAGGDFGHNSDLQAVLHEWERLARGNQAMELCVTCMRYLPPGHPSPGGIGTPFKLDGGGPSKGSAAKPSSGSGRGRDCMTGRGAGPGRKAGGRGRGHDSGGKLPRQPGRAPKVEGCVEVIEVLEDDTDIDTRQKDCVCDFVLIWLFFPYRQCLRTKPLGDSGEELFVFPFWSGKDMIKSKLHGQFPEVYKTAVALARMDQETQNHAHKLEDPGRLVALLLVSPDALAHQHKSDFEGKAYELFCKSGPSAGQSYRPSSDEQPRLMTYVWPKDVEESVGDAGGDAIGRGRRGRRSSAAMTAASPRRPPPLPRLGQAGWYEDLAGGWAAQQLLGAFRSWYLTDEDGHLVPPTMLMELTDLGLEEPHGFNLSERGMKECGDKYAYGEADPVETGEMLMVINATQKRGDDVPGAAGAAGGGAGGGGASRPRSLAGHARIAQKFFIEGTDASKQHYALVRPWRPHWSPLAPLLSESIMELQPLNKGGRRVMDRKAEQQKLVRTWEEFLPRRLAVEPDEEMGALRSEYDNNHTFNRVTVFIAGNSSSSQSGAGGGGGGGGGGSGCGTSTAAGAGGGTVRRGRPSKASQATASDTAGAGVEPSGESLPPYAPMNRTESHYPKYTVSVSLLLEAWERTASCSPGDDDRGRWVEVANMEAPFVAANDKRKFTFTGFDRYLRKPGTYRMKFLPRETAVELLDPKQPLEHVFKVTSSQPVVLNAFFVAPTLVGPDPLTRQPVVRLGEPLPDMAVALMDARGARVAFPSDLRARLESTWDPAAAAAAGLANTNSNSNSVGGGSSHPLTVAAEVFNGDPIRLKLSLLKRSGSAAAGSGGRSAGLSLSPDNMMLFISGLYVKPTALKQTTGGGRKATAASVNVRLRVTLATTASGQPLSTDYVGAHAAVGDDAAGSADRGAAAAGGHIRDILLVSGQPHSINVENGNWFNSTTLDRPLPLSKGAVLDNDLVIRLVDANGNPFYLIGETRPRVALRCSHLGGIAVPPVMVRKQAAPPGGVGAEGGRGGGARSEFVESTEVEMDSSGNFLTLHGSMIKATGLPGEIGTLTLSLVESGRGAGGGRCSALMSYISVRKVVLGIEEIGAAEGDGNDGNGNNAQANAGGTRRPRRRARSRFNHAHTREYLLDGTVKVKTRREPRWADLEVEEEGKSLLEMAFERRVEFTSSGPREVFLRPSGVLLRSQAEVLAAARTALVSPGVSYEQCFVLRPGQFQLGGLRLSLSEETDDVVDEHLTADVRILIGSREVVSRLRVDKGRAELPELTFQEKDFAEAENAVVAVSVWDAYGRGSGAGASAAAAGANTDRPAGAAAGAVFCYGTFYVRQEPHAVALRLAPLSCDLLTHRRAVTPWPPPQQPRQAASPNPTFMGVLQMPTIPAAAETTTAVVAAPPAATVGRQRAAARGGGEVASSAGGGGGVQPLPGTPQLLLQLLVPNAATGRSASPSVVDAAALMARGFSLAAESITLQAGQTLRVPLVAVDQMGFPLAVPPALTQLLEQYTTAYLEPVQDAAGAARVAATATSVGLGHGRGGGASGGAGAGGAGGRAAGHGRLPAGVGREAGSGSSIVPCEISGWTWQEVREDVEGSGAAAGDAAAPGTEAPAAPAGAQQLPRLPVCYFQVQPMHSSGHAALIVTFDPPPDALNAVATAGAAAAELKVLPRLHMGLALHFQHGPLAAAGYQLSVLAPQGVQAQPISEHPERDVEMKTYLPAPRNCQRMYKLEVVEKTELVLELRLMDAQGFLVEENGTFELRYVEVIEQERYGGLHVQPCTVTHGSLKLTLPVCAGSAWVTSPVLLLLVPSSPNFIHAEPLCIYLFVRRGRYPVEPLELVWPECEQLPPRDRVLMLTLPNEDLPVRGRLERHGNADEDSAPAFQWPHLPPFQVVVHSADGMKLEADELQPLRLYYARKVQVDGGIQLQEATDLPVTQLQPREAGVSLHRAHFYAAPGAVEIPTRTGQIWTLMAEYQDPRVSSPGNRLGPTPVLDLELLPAPPFRIQLCPASEAALGHPGSRPLQTVVVANEALGDYKIPEIGGQVVDRWGNASKPGSDHFMLLIVRPSTAVGSASSPEDTFIELASCEVESQDGSFCLGPTPLGTAGLTPGSDYEVYLQLWYEGAGGSGGGAGAGGGEQMAEGEANGGASPVRGVELLVQTLYVSLMGDSAALRTKVQQLEAEAAKLEQQLRSATSDERARRRALGEAAGQYSRVLAQLQDRGVRLPATTTSVIVRGQAAEADIMAASAADYERLLVEIEACITSIDQHAGQLMRPPLVEPGAIARWTPPQQHHQAAAPVAMSMCLMPFMKGGNMGHPTHEAARIYDRLRQMAMACVGLPGALGPLVMLGAVEKCDVAIALGQLAGGRFERVFVTDDKALRELLARLSNMRPGGSATDLCDPVLLSRYDLDPNGVDVNHPQLPLLKRPLRSRFQAVLDFEPPAHDTDAALAQAQSRQQQQQQQQSHRRPAEDVRSGNPQQRNCQGFIGFAVNLVHLPPHLAEIRVPVRDHQGRSLQQGTLRQTMLNYVFGNAMVFEKEEHIHAFRDRCRRVNIFPDVPLIAVDGKGGYNLGDKGSVSFGERTVPPICFSGLSPAEMTQLSQDGLHGGALDLRLRAEQFRLCALHSRKAQLQALRPQIDAAYLEVRAKQQLAEQQAAQQRALQERLVPQLGELRNELQSCTTEMERVAQRERFQAAQLQGSGAGARGCAGTNPGGRRGMIVRLGRGPGTANCHRGLAEPATAAGNDDAAMGTGAGAGPGATRGGSGLVSPEGEEPRAKKPRLGT</sequence>
<feature type="non-terminal residue" evidence="3">
    <location>
        <position position="1"/>
    </location>
</feature>
<keyword evidence="4" id="KW-1185">Reference proteome</keyword>
<feature type="compositionally biased region" description="Low complexity" evidence="2">
    <location>
        <begin position="188"/>
        <end position="197"/>
    </location>
</feature>
<dbReference type="PANTHER" id="PTHR22640">
    <property type="entry name" value="STRUCTURAL MAINTENANCE OF CHROMOSOMES FLEXIBLE HINGE DOMAIN-CONTAINING PROTEIN 1"/>
    <property type="match status" value="1"/>
</dbReference>
<feature type="compositionally biased region" description="Low complexity" evidence="2">
    <location>
        <begin position="1218"/>
        <end position="1234"/>
    </location>
</feature>
<feature type="region of interest" description="Disordered" evidence="2">
    <location>
        <begin position="690"/>
        <end position="731"/>
    </location>
</feature>
<feature type="region of interest" description="Disordered" evidence="2">
    <location>
        <begin position="1711"/>
        <end position="1732"/>
    </location>
</feature>
<feature type="region of interest" description="Disordered" evidence="2">
    <location>
        <begin position="173"/>
        <end position="236"/>
    </location>
</feature>
<dbReference type="OrthoDB" id="537322at2759"/>
<feature type="region of interest" description="Disordered" evidence="2">
    <location>
        <begin position="403"/>
        <end position="435"/>
    </location>
</feature>
<proteinExistence type="predicted"/>
<feature type="compositionally biased region" description="Low complexity" evidence="2">
    <location>
        <begin position="419"/>
        <end position="428"/>
    </location>
</feature>
<dbReference type="Proteomes" id="UP000747110">
    <property type="component" value="Unassembled WGS sequence"/>
</dbReference>
<feature type="compositionally biased region" description="Gly residues" evidence="2">
    <location>
        <begin position="537"/>
        <end position="548"/>
    </location>
</feature>
<feature type="compositionally biased region" description="Gly residues" evidence="2">
    <location>
        <begin position="2868"/>
        <end position="2882"/>
    </location>
</feature>
<feature type="region of interest" description="Disordered" evidence="2">
    <location>
        <begin position="2566"/>
        <end position="2596"/>
    </location>
</feature>
<feature type="region of interest" description="Disordered" evidence="2">
    <location>
        <begin position="2859"/>
        <end position="2900"/>
    </location>
</feature>
<feature type="coiled-coil region" evidence="1">
    <location>
        <begin position="2287"/>
        <end position="2314"/>
    </location>
</feature>
<feature type="region of interest" description="Disordered" evidence="2">
    <location>
        <begin position="532"/>
        <end position="552"/>
    </location>
</feature>
<keyword evidence="1" id="KW-0175">Coiled coil</keyword>
<dbReference type="EMBL" id="BNCP01000001">
    <property type="protein sequence ID" value="GIL69461.1"/>
    <property type="molecule type" value="Genomic_DNA"/>
</dbReference>
<evidence type="ECO:0000313" key="4">
    <source>
        <dbReference type="Proteomes" id="UP000747110"/>
    </source>
</evidence>
<evidence type="ECO:0000256" key="1">
    <source>
        <dbReference type="SAM" id="Coils"/>
    </source>
</evidence>
<organism evidence="3 4">
    <name type="scientific">Volvox reticuliferus</name>
    <dbReference type="NCBI Taxonomy" id="1737510"/>
    <lineage>
        <taxon>Eukaryota</taxon>
        <taxon>Viridiplantae</taxon>
        <taxon>Chlorophyta</taxon>
        <taxon>core chlorophytes</taxon>
        <taxon>Chlorophyceae</taxon>
        <taxon>CS clade</taxon>
        <taxon>Chlamydomonadales</taxon>
        <taxon>Volvocaceae</taxon>
        <taxon>Volvox</taxon>
    </lineage>
</organism>
<comment type="caution">
    <text evidence="3">The sequence shown here is derived from an EMBL/GenBank/DDBJ whole genome shotgun (WGS) entry which is preliminary data.</text>
</comment>
<evidence type="ECO:0000256" key="2">
    <source>
        <dbReference type="SAM" id="MobiDB-lite"/>
    </source>
</evidence>
<accession>A0A8J4FCK1</accession>
<evidence type="ECO:0000313" key="3">
    <source>
        <dbReference type="EMBL" id="GIL69461.1"/>
    </source>
</evidence>
<feature type="compositionally biased region" description="Low complexity" evidence="2">
    <location>
        <begin position="1713"/>
        <end position="1732"/>
    </location>
</feature>
<feature type="compositionally biased region" description="Low complexity" evidence="2">
    <location>
        <begin position="2566"/>
        <end position="2581"/>
    </location>
</feature>
<dbReference type="InterPro" id="IPR038892">
    <property type="entry name" value="SMCHD1"/>
</dbReference>
<feature type="region of interest" description="Disordered" evidence="2">
    <location>
        <begin position="1660"/>
        <end position="1690"/>
    </location>
</feature>
<feature type="region of interest" description="Disordered" evidence="2">
    <location>
        <begin position="1218"/>
        <end position="1243"/>
    </location>
</feature>
<protein>
    <submittedName>
        <fullName evidence="3">Uncharacterized protein</fullName>
    </submittedName>
</protein>
<dbReference type="GO" id="GO:0006302">
    <property type="term" value="P:double-strand break repair"/>
    <property type="evidence" value="ECO:0007669"/>
    <property type="project" value="InterPro"/>
</dbReference>
<feature type="compositionally biased region" description="Gly residues" evidence="2">
    <location>
        <begin position="1660"/>
        <end position="1675"/>
    </location>
</feature>
<gene>
    <name evidence="3" type="ORF">Vretifemale_391</name>
</gene>